<gene>
    <name evidence="1" type="ORF">WK57_29040</name>
</gene>
<name>A0AA40R4I4_9BURK</name>
<dbReference type="AlphaFoldDB" id="A0AA40R4I4"/>
<evidence type="ECO:0000313" key="2">
    <source>
        <dbReference type="Proteomes" id="UP000070119"/>
    </source>
</evidence>
<proteinExistence type="predicted"/>
<evidence type="ECO:0000313" key="1">
    <source>
        <dbReference type="EMBL" id="KWZ53052.1"/>
    </source>
</evidence>
<dbReference type="InterPro" id="IPR012349">
    <property type="entry name" value="Split_barrel_FMN-bd"/>
</dbReference>
<organism evidence="1 2">
    <name type="scientific">Burkholderia ubonensis</name>
    <dbReference type="NCBI Taxonomy" id="101571"/>
    <lineage>
        <taxon>Bacteria</taxon>
        <taxon>Pseudomonadati</taxon>
        <taxon>Pseudomonadota</taxon>
        <taxon>Betaproteobacteria</taxon>
        <taxon>Burkholderiales</taxon>
        <taxon>Burkholderiaceae</taxon>
        <taxon>Burkholderia</taxon>
        <taxon>Burkholderia cepacia complex</taxon>
    </lineage>
</organism>
<sequence length="77" mass="8334">MRGAAVALASMTFGRNVNQPADIFAIGDRRLTANGLPHLADAQSSLVCRIVSVFEHGTHSVFERTGGRTVALRERRV</sequence>
<dbReference type="Proteomes" id="UP000070119">
    <property type="component" value="Chromosome 2"/>
</dbReference>
<dbReference type="Gene3D" id="2.30.110.10">
    <property type="entry name" value="Electron Transport, Fmn-binding Protein, Chain A"/>
    <property type="match status" value="1"/>
</dbReference>
<comment type="caution">
    <text evidence="1">The sequence shown here is derived from an EMBL/GenBank/DDBJ whole genome shotgun (WGS) entry which is preliminary data.</text>
</comment>
<evidence type="ECO:0008006" key="3">
    <source>
        <dbReference type="Google" id="ProtNLM"/>
    </source>
</evidence>
<dbReference type="EMBL" id="LNJU01000005">
    <property type="protein sequence ID" value="KWZ53052.1"/>
    <property type="molecule type" value="Genomic_DNA"/>
</dbReference>
<protein>
    <recommendedName>
        <fullName evidence="3">Flavin reductase like domain-containing protein</fullName>
    </recommendedName>
</protein>
<accession>A0AA40R4I4</accession>
<dbReference type="SUPFAM" id="SSF50475">
    <property type="entry name" value="FMN-binding split barrel"/>
    <property type="match status" value="1"/>
</dbReference>
<reference evidence="1 2" key="1">
    <citation type="submission" date="2015-11" db="EMBL/GenBank/DDBJ databases">
        <authorList>
            <person name="Sahl J."/>
            <person name="Wagner D."/>
            <person name="Keim P."/>
        </authorList>
    </citation>
    <scope>NUCLEOTIDE SEQUENCE [LARGE SCALE GENOMIC DNA]</scope>
    <source>
        <strain evidence="1 2">MSMB1157</strain>
    </source>
</reference>